<dbReference type="Gene3D" id="3.90.79.10">
    <property type="entry name" value="Nucleoside Triphosphate Pyrophosphohydrolase"/>
    <property type="match status" value="1"/>
</dbReference>
<dbReference type="GO" id="GO:0015938">
    <property type="term" value="P:coenzyme A catabolic process"/>
    <property type="evidence" value="ECO:0007669"/>
    <property type="project" value="TreeGrafter"/>
</dbReference>
<comment type="cofactor">
    <cofactor evidence="2">
        <name>Mg(2+)</name>
        <dbReference type="ChEBI" id="CHEBI:18420"/>
    </cofactor>
</comment>
<feature type="region of interest" description="Disordered" evidence="7">
    <location>
        <begin position="364"/>
        <end position="407"/>
    </location>
</feature>
<dbReference type="InterPro" id="IPR000608">
    <property type="entry name" value="UBC"/>
</dbReference>
<keyword evidence="4" id="KW-0378">Hydrolase</keyword>
<dbReference type="InterPro" id="IPR016135">
    <property type="entry name" value="UBQ-conjugating_enzyme/RWD"/>
</dbReference>
<dbReference type="FunFam" id="3.10.110.10:FF:000072">
    <property type="entry name" value="Ubiquitin-conjugating enzyme E2 W"/>
    <property type="match status" value="1"/>
</dbReference>
<comment type="cofactor">
    <cofactor evidence="1">
        <name>Mn(2+)</name>
        <dbReference type="ChEBI" id="CHEBI:29035"/>
    </cofactor>
</comment>
<dbReference type="PROSITE" id="PS51462">
    <property type="entry name" value="NUDIX"/>
    <property type="match status" value="1"/>
</dbReference>
<reference evidence="10" key="1">
    <citation type="submission" date="2021-12" db="EMBL/GenBank/DDBJ databases">
        <authorList>
            <person name="Zaccaron A."/>
            <person name="Stergiopoulos I."/>
        </authorList>
    </citation>
    <scope>NUCLEOTIDE SEQUENCE</scope>
    <source>
        <strain evidence="10">Race5_Kim</strain>
    </source>
</reference>
<dbReference type="GO" id="GO:0046872">
    <property type="term" value="F:metal ion binding"/>
    <property type="evidence" value="ECO:0007669"/>
    <property type="project" value="UniProtKB-KW"/>
</dbReference>
<dbReference type="InterPro" id="IPR000086">
    <property type="entry name" value="NUDIX_hydrolase_dom"/>
</dbReference>
<evidence type="ECO:0000313" key="11">
    <source>
        <dbReference type="Proteomes" id="UP000756132"/>
    </source>
</evidence>
<dbReference type="OrthoDB" id="206213at2759"/>
<keyword evidence="6" id="KW-0464">Manganese</keyword>
<keyword evidence="3" id="KW-0479">Metal-binding</keyword>
<feature type="compositionally biased region" description="Polar residues" evidence="7">
    <location>
        <begin position="381"/>
        <end position="407"/>
    </location>
</feature>
<dbReference type="EMBL" id="CP090165">
    <property type="protein sequence ID" value="UJO14816.1"/>
    <property type="molecule type" value="Genomic_DNA"/>
</dbReference>
<feature type="compositionally biased region" description="Basic and acidic residues" evidence="7">
    <location>
        <begin position="368"/>
        <end position="380"/>
    </location>
</feature>
<dbReference type="Pfam" id="PF00179">
    <property type="entry name" value="UQ_con"/>
    <property type="match status" value="1"/>
</dbReference>
<dbReference type="CDD" id="cd03426">
    <property type="entry name" value="NUDIX_CoAse_Nudt7"/>
    <property type="match status" value="1"/>
</dbReference>
<keyword evidence="11" id="KW-1185">Reference proteome</keyword>
<dbReference type="Proteomes" id="UP000756132">
    <property type="component" value="Chromosome 3"/>
</dbReference>
<gene>
    <name evidence="10" type="ORF">CLAFUR5_07923</name>
</gene>
<feature type="domain" description="UBC core" evidence="8">
    <location>
        <begin position="4"/>
        <end position="160"/>
    </location>
</feature>
<dbReference type="InterPro" id="IPR015797">
    <property type="entry name" value="NUDIX_hydrolase-like_dom_sf"/>
</dbReference>
<dbReference type="InterPro" id="IPR045121">
    <property type="entry name" value="CoAse"/>
</dbReference>
<name>A0A9Q8LCE0_PASFU</name>
<dbReference type="AlphaFoldDB" id="A0A9Q8LCE0"/>
<evidence type="ECO:0000256" key="7">
    <source>
        <dbReference type="SAM" id="MobiDB-lite"/>
    </source>
</evidence>
<dbReference type="SMART" id="SM00212">
    <property type="entry name" value="UBCc"/>
    <property type="match status" value="1"/>
</dbReference>
<protein>
    <submittedName>
        <fullName evidence="10">Ubiquitin-conjugating enzyme E2 W</fullName>
    </submittedName>
</protein>
<dbReference type="CDD" id="cd23808">
    <property type="entry name" value="UBCc_UBE2W"/>
    <property type="match status" value="1"/>
</dbReference>
<dbReference type="PANTHER" id="PTHR12992">
    <property type="entry name" value="NUDIX HYDROLASE"/>
    <property type="match status" value="1"/>
</dbReference>
<accession>A0A9Q8LCE0</accession>
<reference evidence="10" key="2">
    <citation type="journal article" date="2022" name="Microb. Genom.">
        <title>A chromosome-scale genome assembly of the tomato pathogen Cladosporium fulvum reveals a compartmentalized genome architecture and the presence of a dispensable chromosome.</title>
        <authorList>
            <person name="Zaccaron A.Z."/>
            <person name="Chen L.H."/>
            <person name="Samaras A."/>
            <person name="Stergiopoulos I."/>
        </authorList>
    </citation>
    <scope>NUCLEOTIDE SEQUENCE</scope>
    <source>
        <strain evidence="10">Race5_Kim</strain>
    </source>
</reference>
<dbReference type="GeneID" id="71987801"/>
<evidence type="ECO:0000256" key="5">
    <source>
        <dbReference type="ARBA" id="ARBA00022842"/>
    </source>
</evidence>
<dbReference type="SUPFAM" id="SSF55811">
    <property type="entry name" value="Nudix"/>
    <property type="match status" value="1"/>
</dbReference>
<evidence type="ECO:0000256" key="6">
    <source>
        <dbReference type="ARBA" id="ARBA00023211"/>
    </source>
</evidence>
<dbReference type="Gene3D" id="3.10.110.10">
    <property type="entry name" value="Ubiquitin Conjugating Enzyme"/>
    <property type="match status" value="1"/>
</dbReference>
<evidence type="ECO:0000313" key="10">
    <source>
        <dbReference type="EMBL" id="UJO14816.1"/>
    </source>
</evidence>
<dbReference type="PROSITE" id="PS50127">
    <property type="entry name" value="UBC_2"/>
    <property type="match status" value="1"/>
</dbReference>
<evidence type="ECO:0000256" key="2">
    <source>
        <dbReference type="ARBA" id="ARBA00001946"/>
    </source>
</evidence>
<dbReference type="Pfam" id="PF00293">
    <property type="entry name" value="NUDIX"/>
    <property type="match status" value="1"/>
</dbReference>
<dbReference type="PANTHER" id="PTHR12992:SF24">
    <property type="entry name" value="PEROXISOMAL COENZYME A DIPHOSPHATASE NUDT7"/>
    <property type="match status" value="1"/>
</dbReference>
<dbReference type="GO" id="GO:0010945">
    <property type="term" value="F:coenzyme A diphosphatase activity"/>
    <property type="evidence" value="ECO:0007669"/>
    <property type="project" value="InterPro"/>
</dbReference>
<evidence type="ECO:0000256" key="4">
    <source>
        <dbReference type="ARBA" id="ARBA00022801"/>
    </source>
</evidence>
<evidence type="ECO:0000259" key="9">
    <source>
        <dbReference type="PROSITE" id="PS51462"/>
    </source>
</evidence>
<evidence type="ECO:0000259" key="8">
    <source>
        <dbReference type="PROSITE" id="PS50127"/>
    </source>
</evidence>
<dbReference type="SUPFAM" id="SSF54495">
    <property type="entry name" value="UBC-like"/>
    <property type="match status" value="1"/>
</dbReference>
<dbReference type="KEGG" id="ffu:CLAFUR5_07923"/>
<evidence type="ECO:0000256" key="3">
    <source>
        <dbReference type="ARBA" id="ARBA00022723"/>
    </source>
</evidence>
<evidence type="ECO:0000256" key="1">
    <source>
        <dbReference type="ARBA" id="ARBA00001936"/>
    </source>
</evidence>
<organism evidence="10 11">
    <name type="scientific">Passalora fulva</name>
    <name type="common">Tomato leaf mold</name>
    <name type="synonym">Cladosporium fulvum</name>
    <dbReference type="NCBI Taxonomy" id="5499"/>
    <lineage>
        <taxon>Eukaryota</taxon>
        <taxon>Fungi</taxon>
        <taxon>Dikarya</taxon>
        <taxon>Ascomycota</taxon>
        <taxon>Pezizomycotina</taxon>
        <taxon>Dothideomycetes</taxon>
        <taxon>Dothideomycetidae</taxon>
        <taxon>Mycosphaerellales</taxon>
        <taxon>Mycosphaerellaceae</taxon>
        <taxon>Fulvia</taxon>
    </lineage>
</organism>
<dbReference type="RefSeq" id="XP_047759182.1">
    <property type="nucleotide sequence ID" value="XM_047907071.1"/>
</dbReference>
<sequence>MAGMSAKRLQKELAKIQQPLPPGITLVSAPDLKQWEIDIQVLDNPLYNPEEKYRLKFSFSPQYPIEAPEVVFMKLADPPRPIPMHPHVYSNGIICLDLLDKQGWSPVHNVESISLSLQSMLASNTKNERPPGDAEFVKSNRQRPRDISFLYHDPNRALANLRSFTSPPTHWYKCPLARRAAVLILLFADGKGDLRVVLTIRSAGLKSYAGQAALPGGKSDLLSETPFQTARREAFEEIGLPMSDHKLPPGYSVEHLTELPANLAMTELGVRPCVAYLKTPEPSPRNQHPDAARDILPKLDAREVAAVFTAPFRNFLFEKDIDEETREKVPGEWYKGSWHSWHESAWRMHQFFVPVTPSTVFLARKPKSYTDPRPPQEVKSRPTTTGAKTPGSNSKQSTLQPPLSRSFYTSTNNALEQPRYRVFGMTARILVDAARVAYGEEPEYEHNSHFGDEDMIARLRAIGRLASERKEGDVLTREVMNKAAKATPSKI</sequence>
<feature type="domain" description="Nudix hydrolase" evidence="9">
    <location>
        <begin position="177"/>
        <end position="361"/>
    </location>
</feature>
<proteinExistence type="predicted"/>
<keyword evidence="5" id="KW-0460">Magnesium</keyword>